<name>A0A2K1JJ13_PHYPA</name>
<dbReference type="PANTHER" id="PTHR48108">
    <property type="entry name" value="CBS DOMAIN-CONTAINING PROTEIN CBSX2, CHLOROPLASTIC"/>
    <property type="match status" value="1"/>
</dbReference>
<evidence type="ECO:0000256" key="1">
    <source>
        <dbReference type="ARBA" id="ARBA00022737"/>
    </source>
</evidence>
<dbReference type="PROSITE" id="PS51371">
    <property type="entry name" value="CBS"/>
    <property type="match status" value="2"/>
</dbReference>
<evidence type="ECO:0000313" key="4">
    <source>
        <dbReference type="EMBL" id="PNR41541.1"/>
    </source>
</evidence>
<dbReference type="SUPFAM" id="SSF54631">
    <property type="entry name" value="CBS-domain pair"/>
    <property type="match status" value="1"/>
</dbReference>
<dbReference type="InterPro" id="IPR051462">
    <property type="entry name" value="CBS_domain-containing"/>
</dbReference>
<dbReference type="RefSeq" id="XP_024393687.1">
    <property type="nucleotide sequence ID" value="XM_024537919.2"/>
</dbReference>
<dbReference type="OMA" id="RRTENDM"/>
<evidence type="ECO:0000313" key="5">
    <source>
        <dbReference type="EnsemblPlants" id="Pp3c14_23570V3.1"/>
    </source>
</evidence>
<dbReference type="InterPro" id="IPR046342">
    <property type="entry name" value="CBS_dom_sf"/>
</dbReference>
<dbReference type="GeneID" id="112291004"/>
<dbReference type="PANTHER" id="PTHR48108:SF6">
    <property type="entry name" value="CBS DOMAIN-CONTAINING PROTEIN CBSX1, CHLOROPLASTIC"/>
    <property type="match status" value="1"/>
</dbReference>
<dbReference type="Gramene" id="Pp3c14_23570V3.1">
    <property type="protein sequence ID" value="Pp3c14_23570V3.1"/>
    <property type="gene ID" value="Pp3c14_23570"/>
</dbReference>
<dbReference type="STRING" id="3218.A0A2K1JJ13"/>
<dbReference type="EMBL" id="ABEU02000014">
    <property type="protein sequence ID" value="PNR41541.1"/>
    <property type="molecule type" value="Genomic_DNA"/>
</dbReference>
<feature type="domain" description="CBS" evidence="3">
    <location>
        <begin position="184"/>
        <end position="242"/>
    </location>
</feature>
<feature type="domain" description="CBS" evidence="3">
    <location>
        <begin position="90"/>
        <end position="151"/>
    </location>
</feature>
<dbReference type="AlphaFoldDB" id="A0A2K1JJ13"/>
<dbReference type="InterPro" id="IPR000644">
    <property type="entry name" value="CBS_dom"/>
</dbReference>
<dbReference type="OrthoDB" id="418595at2759"/>
<reference evidence="4 6" key="2">
    <citation type="journal article" date="2018" name="Plant J.">
        <title>The Physcomitrella patens chromosome-scale assembly reveals moss genome structure and evolution.</title>
        <authorList>
            <person name="Lang D."/>
            <person name="Ullrich K.K."/>
            <person name="Murat F."/>
            <person name="Fuchs J."/>
            <person name="Jenkins J."/>
            <person name="Haas F.B."/>
            <person name="Piednoel M."/>
            <person name="Gundlach H."/>
            <person name="Van Bel M."/>
            <person name="Meyberg R."/>
            <person name="Vives C."/>
            <person name="Morata J."/>
            <person name="Symeonidi A."/>
            <person name="Hiss M."/>
            <person name="Muchero W."/>
            <person name="Kamisugi Y."/>
            <person name="Saleh O."/>
            <person name="Blanc G."/>
            <person name="Decker E.L."/>
            <person name="van Gessel N."/>
            <person name="Grimwood J."/>
            <person name="Hayes R.D."/>
            <person name="Graham S.W."/>
            <person name="Gunter L.E."/>
            <person name="McDaniel S.F."/>
            <person name="Hoernstein S.N.W."/>
            <person name="Larsson A."/>
            <person name="Li F.W."/>
            <person name="Perroud P.F."/>
            <person name="Phillips J."/>
            <person name="Ranjan P."/>
            <person name="Rokshar D.S."/>
            <person name="Rothfels C.J."/>
            <person name="Schneider L."/>
            <person name="Shu S."/>
            <person name="Stevenson D.W."/>
            <person name="Thummler F."/>
            <person name="Tillich M."/>
            <person name="Villarreal Aguilar J.C."/>
            <person name="Widiez T."/>
            <person name="Wong G.K."/>
            <person name="Wymore A."/>
            <person name="Zhang Y."/>
            <person name="Zimmer A.D."/>
            <person name="Quatrano R.S."/>
            <person name="Mayer K.F.X."/>
            <person name="Goodstein D."/>
            <person name="Casacuberta J.M."/>
            <person name="Vandepoele K."/>
            <person name="Reski R."/>
            <person name="Cuming A.C."/>
            <person name="Tuskan G.A."/>
            <person name="Maumus F."/>
            <person name="Salse J."/>
            <person name="Schmutz J."/>
            <person name="Rensing S.A."/>
        </authorList>
    </citation>
    <scope>NUCLEOTIDE SEQUENCE [LARGE SCALE GENOMIC DNA]</scope>
    <source>
        <strain evidence="5 6">cv. Gransden 2004</strain>
    </source>
</reference>
<keyword evidence="1" id="KW-0677">Repeat</keyword>
<keyword evidence="2" id="KW-0129">CBS domain</keyword>
<dbReference type="PaxDb" id="3218-PP1S69_45V6.1"/>
<evidence type="ECO:0000256" key="2">
    <source>
        <dbReference type="PROSITE-ProRule" id="PRU00703"/>
    </source>
</evidence>
<dbReference type="EnsemblPlants" id="Pp3c14_23570V3.2">
    <property type="protein sequence ID" value="Pp3c14_23570V3.2"/>
    <property type="gene ID" value="Pp3c14_23570"/>
</dbReference>
<reference evidence="5" key="3">
    <citation type="submission" date="2020-12" db="UniProtKB">
        <authorList>
            <consortium name="EnsemblPlants"/>
        </authorList>
    </citation>
    <scope>IDENTIFICATION</scope>
</reference>
<proteinExistence type="predicted"/>
<dbReference type="CDD" id="cd17789">
    <property type="entry name" value="CBS_pair_plant_CBSX"/>
    <property type="match status" value="1"/>
</dbReference>
<evidence type="ECO:0000313" key="6">
    <source>
        <dbReference type="Proteomes" id="UP000006727"/>
    </source>
</evidence>
<gene>
    <name evidence="5" type="primary">LOC112291004</name>
    <name evidence="4" type="ORF">PHYPA_018944</name>
</gene>
<keyword evidence="6" id="KW-1185">Reference proteome</keyword>
<organism evidence="4">
    <name type="scientific">Physcomitrium patens</name>
    <name type="common">Spreading-leaved earth moss</name>
    <name type="synonym">Physcomitrella patens</name>
    <dbReference type="NCBI Taxonomy" id="3218"/>
    <lineage>
        <taxon>Eukaryota</taxon>
        <taxon>Viridiplantae</taxon>
        <taxon>Streptophyta</taxon>
        <taxon>Embryophyta</taxon>
        <taxon>Bryophyta</taxon>
        <taxon>Bryophytina</taxon>
        <taxon>Bryopsida</taxon>
        <taxon>Funariidae</taxon>
        <taxon>Funariales</taxon>
        <taxon>Funariaceae</taxon>
        <taxon>Physcomitrium</taxon>
    </lineage>
</organism>
<evidence type="ECO:0000259" key="3">
    <source>
        <dbReference type="PROSITE" id="PS51371"/>
    </source>
</evidence>
<sequence>MAAMVVASSTAMGMPAVGRRELGPCSSPTARPQLVQLPSRKNVSSVVDTSVVLGKVNARSRESSFPVTRSALVENPSPHKHESYTVGDFMTPMTELYCATENTTIDEALEVLVDRRITGMPVVDDTGALVGVVSDYDLLALDSISGQRQPETSLFPEAGRTWKAFKEIQKLLVKTNGKTIGDVMTPSPLVVRKQTNLEDAAKVLLDTKFRRLPVVDQDGKLVGLLTRGNVVRAALYMKRTAEDALGGKKAAEDIFKEI</sequence>
<dbReference type="Gene3D" id="3.10.580.10">
    <property type="entry name" value="CBS-domain"/>
    <property type="match status" value="1"/>
</dbReference>
<reference evidence="4 6" key="1">
    <citation type="journal article" date="2008" name="Science">
        <title>The Physcomitrella genome reveals evolutionary insights into the conquest of land by plants.</title>
        <authorList>
            <person name="Rensing S."/>
            <person name="Lang D."/>
            <person name="Zimmer A."/>
            <person name="Terry A."/>
            <person name="Salamov A."/>
            <person name="Shapiro H."/>
            <person name="Nishiyama T."/>
            <person name="Perroud P.-F."/>
            <person name="Lindquist E."/>
            <person name="Kamisugi Y."/>
            <person name="Tanahashi T."/>
            <person name="Sakakibara K."/>
            <person name="Fujita T."/>
            <person name="Oishi K."/>
            <person name="Shin-I T."/>
            <person name="Kuroki Y."/>
            <person name="Toyoda A."/>
            <person name="Suzuki Y."/>
            <person name="Hashimoto A."/>
            <person name="Yamaguchi K."/>
            <person name="Sugano A."/>
            <person name="Kohara Y."/>
            <person name="Fujiyama A."/>
            <person name="Anterola A."/>
            <person name="Aoki S."/>
            <person name="Ashton N."/>
            <person name="Barbazuk W.B."/>
            <person name="Barker E."/>
            <person name="Bennetzen J."/>
            <person name="Bezanilla M."/>
            <person name="Blankenship R."/>
            <person name="Cho S.H."/>
            <person name="Dutcher S."/>
            <person name="Estelle M."/>
            <person name="Fawcett J.A."/>
            <person name="Gundlach H."/>
            <person name="Hanada K."/>
            <person name="Heyl A."/>
            <person name="Hicks K.A."/>
            <person name="Hugh J."/>
            <person name="Lohr M."/>
            <person name="Mayer K."/>
            <person name="Melkozernov A."/>
            <person name="Murata T."/>
            <person name="Nelson D."/>
            <person name="Pils B."/>
            <person name="Prigge M."/>
            <person name="Reiss B."/>
            <person name="Renner T."/>
            <person name="Rombauts S."/>
            <person name="Rushton P."/>
            <person name="Sanderfoot A."/>
            <person name="Schween G."/>
            <person name="Shiu S.-H."/>
            <person name="Stueber K."/>
            <person name="Theodoulou F.L."/>
            <person name="Tu H."/>
            <person name="Van de Peer Y."/>
            <person name="Verrier P.J."/>
            <person name="Waters E."/>
            <person name="Wood A."/>
            <person name="Yang L."/>
            <person name="Cove D."/>
            <person name="Cuming A."/>
            <person name="Hasebe M."/>
            <person name="Lucas S."/>
            <person name="Mishler D.B."/>
            <person name="Reski R."/>
            <person name="Grigoriev I."/>
            <person name="Quatrano R.S."/>
            <person name="Boore J.L."/>
        </authorList>
    </citation>
    <scope>NUCLEOTIDE SEQUENCE [LARGE SCALE GENOMIC DNA]</scope>
    <source>
        <strain evidence="5 6">cv. Gransden 2004</strain>
    </source>
</reference>
<accession>A0A2K1JJ13</accession>
<dbReference type="Pfam" id="PF00571">
    <property type="entry name" value="CBS"/>
    <property type="match status" value="2"/>
</dbReference>
<dbReference type="SMART" id="SM00116">
    <property type="entry name" value="CBS"/>
    <property type="match status" value="2"/>
</dbReference>
<dbReference type="Gramene" id="Pp3c14_23570V3.2">
    <property type="protein sequence ID" value="Pp3c14_23570V3.2"/>
    <property type="gene ID" value="Pp3c14_23570"/>
</dbReference>
<dbReference type="EnsemblPlants" id="Pp3c14_23570V3.1">
    <property type="protein sequence ID" value="Pp3c14_23570V3.1"/>
    <property type="gene ID" value="Pp3c14_23570"/>
</dbReference>
<dbReference type="Proteomes" id="UP000006727">
    <property type="component" value="Chromosome 14"/>
</dbReference>
<protein>
    <recommendedName>
        <fullName evidence="3">CBS domain-containing protein</fullName>
    </recommendedName>
</protein>